<feature type="compositionally biased region" description="Low complexity" evidence="1">
    <location>
        <begin position="540"/>
        <end position="551"/>
    </location>
</feature>
<proteinExistence type="predicted"/>
<evidence type="ECO:0000313" key="3">
    <source>
        <dbReference type="Proteomes" id="UP000076858"/>
    </source>
</evidence>
<feature type="region of interest" description="Disordered" evidence="1">
    <location>
        <begin position="441"/>
        <end position="461"/>
    </location>
</feature>
<sequence length="678" mass="77471">MERYFILVIDDVDNKNEIVKWKHDFQMVKDYQSSMVKSFRAPNAGQLVQNQSTIQWAVCLMNSHKIIKGLGVEVFQEFLSSSFIADIPSDPWDEKAFNYLKNYAIDIIIQKEDCPEFWKSLSPCNKVKIFDKQELAVSCIGLNHQLFWRGSLKMRDPQNSAHFRHLEHAELSYGFDSLDLLTSQIRGECFPFIAAPKKTFCSFMELVGSFDANSVPFIFYTSTSLVLSVEEADSFWKAMDENVSFLFRLDYTTEEVEHRGKEMTSQSVYFLSHWTDGELRLFLLKGADQLQNMANIYVGHCSTTAFSVPKVCSTELTTVPAASDYLRMDRLEKEIRRLQLHAVQTWIKENGSIDPSTMNELLDEVALAVAKQHPRFTAKFEPQKSEWPEFSEAEVLKWKLEKKMVSEVDRPATMNNRLLQPGCNGRTVSVDVNSLLRCFNKKQQPSRSPKKTRPESIVSTRLKPTCDVETARRTEWPLSVNLKYHGINYNRSVEDEKAEKQQSEYQDKWVPPETASAAWCNPWSINSSTTYQLSAKNRQPALASSSAVAPARTPRTPKKNQQQPRDLAQLRKSPRLLAKSGGLTRTSKRTTTPSKKNNNERAAAFPKDTFKQQLKAVIIKVLGDQQITTKDPLFRTCANKLSVICMALLNDSKSEVTPRQMYQVAKSQAKQVLQFVKP</sequence>
<keyword evidence="3" id="KW-1185">Reference proteome</keyword>
<evidence type="ECO:0000256" key="1">
    <source>
        <dbReference type="SAM" id="MobiDB-lite"/>
    </source>
</evidence>
<name>A0A162P2T5_9CRUS</name>
<accession>A0A162P2T5</accession>
<protein>
    <submittedName>
        <fullName evidence="2">Uncharacterized protein</fullName>
    </submittedName>
</protein>
<evidence type="ECO:0000313" key="2">
    <source>
        <dbReference type="EMBL" id="KZS18470.1"/>
    </source>
</evidence>
<dbReference type="PANTHER" id="PTHR14382">
    <property type="entry name" value="MDM2-BINDING PROTEIN"/>
    <property type="match status" value="1"/>
</dbReference>
<dbReference type="GO" id="GO:0034501">
    <property type="term" value="P:protein localization to kinetochore"/>
    <property type="evidence" value="ECO:0007669"/>
    <property type="project" value="TreeGrafter"/>
</dbReference>
<dbReference type="AlphaFoldDB" id="A0A162P2T5"/>
<dbReference type="OrthoDB" id="6342660at2759"/>
<feature type="region of interest" description="Disordered" evidence="1">
    <location>
        <begin position="536"/>
        <end position="601"/>
    </location>
</feature>
<organism evidence="2 3">
    <name type="scientific">Daphnia magna</name>
    <dbReference type="NCBI Taxonomy" id="35525"/>
    <lineage>
        <taxon>Eukaryota</taxon>
        <taxon>Metazoa</taxon>
        <taxon>Ecdysozoa</taxon>
        <taxon>Arthropoda</taxon>
        <taxon>Crustacea</taxon>
        <taxon>Branchiopoda</taxon>
        <taxon>Diplostraca</taxon>
        <taxon>Cladocera</taxon>
        <taxon>Anomopoda</taxon>
        <taxon>Daphniidae</taxon>
        <taxon>Daphnia</taxon>
    </lineage>
</organism>
<reference evidence="2 3" key="1">
    <citation type="submission" date="2016-03" db="EMBL/GenBank/DDBJ databases">
        <title>EvidentialGene: Evidence-directed Construction of Genes on Genomes.</title>
        <authorList>
            <person name="Gilbert D.G."/>
            <person name="Choi J.-H."/>
            <person name="Mockaitis K."/>
            <person name="Colbourne J."/>
            <person name="Pfrender M."/>
        </authorList>
    </citation>
    <scope>NUCLEOTIDE SEQUENCE [LARGE SCALE GENOMIC DNA]</scope>
    <source>
        <strain evidence="2 3">Xinb3</strain>
        <tissue evidence="2">Complete organism</tissue>
    </source>
</reference>
<dbReference type="GO" id="GO:0000776">
    <property type="term" value="C:kinetochore"/>
    <property type="evidence" value="ECO:0007669"/>
    <property type="project" value="TreeGrafter"/>
</dbReference>
<comment type="caution">
    <text evidence="2">The sequence shown here is derived from an EMBL/GenBank/DDBJ whole genome shotgun (WGS) entry which is preliminary data.</text>
</comment>
<dbReference type="InterPro" id="IPR039061">
    <property type="entry name" value="MTBP"/>
</dbReference>
<dbReference type="GO" id="GO:0031396">
    <property type="term" value="P:regulation of protein ubiquitination"/>
    <property type="evidence" value="ECO:0007669"/>
    <property type="project" value="InterPro"/>
</dbReference>
<dbReference type="PANTHER" id="PTHR14382:SF1">
    <property type="entry name" value="MDM2-BINDING PROTEIN"/>
    <property type="match status" value="1"/>
</dbReference>
<gene>
    <name evidence="2" type="ORF">APZ42_014986</name>
</gene>
<dbReference type="EMBL" id="LRGB01000512">
    <property type="protein sequence ID" value="KZS18470.1"/>
    <property type="molecule type" value="Genomic_DNA"/>
</dbReference>
<dbReference type="Proteomes" id="UP000076858">
    <property type="component" value="Unassembled WGS sequence"/>
</dbReference>
<dbReference type="GO" id="GO:0007089">
    <property type="term" value="P:traversing start control point of mitotic cell cycle"/>
    <property type="evidence" value="ECO:0007669"/>
    <property type="project" value="TreeGrafter"/>
</dbReference>